<evidence type="ECO:0000313" key="3">
    <source>
        <dbReference type="EMBL" id="MDT0470413.1"/>
    </source>
</evidence>
<organism evidence="3 4">
    <name type="scientific">Streptomyces gibsoniae</name>
    <dbReference type="NCBI Taxonomy" id="3075529"/>
    <lineage>
        <taxon>Bacteria</taxon>
        <taxon>Bacillati</taxon>
        <taxon>Actinomycetota</taxon>
        <taxon>Actinomycetes</taxon>
        <taxon>Kitasatosporales</taxon>
        <taxon>Streptomycetaceae</taxon>
        <taxon>Streptomyces</taxon>
    </lineage>
</organism>
<feature type="domain" description="Non-haem dioxygenase N-terminal" evidence="2">
    <location>
        <begin position="5"/>
        <end position="114"/>
    </location>
</feature>
<dbReference type="InterPro" id="IPR027443">
    <property type="entry name" value="IPNS-like_sf"/>
</dbReference>
<feature type="non-terminal residue" evidence="3">
    <location>
        <position position="118"/>
    </location>
</feature>
<protein>
    <submittedName>
        <fullName evidence="3">2-oxoglutarate and iron-dependent oxygenase domain-containing protein</fullName>
    </submittedName>
</protein>
<dbReference type="InterPro" id="IPR026992">
    <property type="entry name" value="DIOX_N"/>
</dbReference>
<comment type="caution">
    <text evidence="3">The sequence shown here is derived from an EMBL/GenBank/DDBJ whole genome shotgun (WGS) entry which is preliminary data.</text>
</comment>
<dbReference type="Gene3D" id="2.60.120.330">
    <property type="entry name" value="B-lactam Antibiotic, Isopenicillin N Synthase, Chain"/>
    <property type="match status" value="1"/>
</dbReference>
<accession>A0ABU2UB74</accession>
<name>A0ABU2UB74_9ACTN</name>
<dbReference type="Pfam" id="PF14226">
    <property type="entry name" value="DIOX_N"/>
    <property type="match status" value="1"/>
</dbReference>
<dbReference type="Proteomes" id="UP001183809">
    <property type="component" value="Unassembled WGS sequence"/>
</dbReference>
<keyword evidence="4" id="KW-1185">Reference proteome</keyword>
<feature type="region of interest" description="Disordered" evidence="1">
    <location>
        <begin position="84"/>
        <end position="118"/>
    </location>
</feature>
<proteinExistence type="predicted"/>
<dbReference type="SUPFAM" id="SSF51197">
    <property type="entry name" value="Clavaminate synthase-like"/>
    <property type="match status" value="1"/>
</dbReference>
<dbReference type="EMBL" id="JAVREY010000416">
    <property type="protein sequence ID" value="MDT0470413.1"/>
    <property type="molecule type" value="Genomic_DNA"/>
</dbReference>
<dbReference type="RefSeq" id="WP_311701808.1">
    <property type="nucleotide sequence ID" value="NZ_JAVREY010000416.1"/>
</dbReference>
<evidence type="ECO:0000259" key="2">
    <source>
        <dbReference type="Pfam" id="PF14226"/>
    </source>
</evidence>
<evidence type="ECO:0000256" key="1">
    <source>
        <dbReference type="SAM" id="MobiDB-lite"/>
    </source>
</evidence>
<reference evidence="4" key="1">
    <citation type="submission" date="2023-07" db="EMBL/GenBank/DDBJ databases">
        <title>30 novel species of actinomycetes from the DSMZ collection.</title>
        <authorList>
            <person name="Nouioui I."/>
        </authorList>
    </citation>
    <scope>NUCLEOTIDE SEQUENCE [LARGE SCALE GENOMIC DNA]</scope>
    <source>
        <strain evidence="4">DSM 41699</strain>
    </source>
</reference>
<evidence type="ECO:0000313" key="4">
    <source>
        <dbReference type="Proteomes" id="UP001183809"/>
    </source>
</evidence>
<gene>
    <name evidence="3" type="ORF">RM764_47260</name>
</gene>
<sequence>MSAIATIDMSRWYAGGAEADAVAAEVDAGLQRAGFIVVTGHGVDTDLAAKVRAASREFFALPDQVKQGYSVPVGGHGWIGPGAEANGYAEGTETPPDLKESYSLGAETATGDPEVDRI</sequence>